<evidence type="ECO:0000313" key="1">
    <source>
        <dbReference type="EMBL" id="CAB3246655.1"/>
    </source>
</evidence>
<organism evidence="1 2">
    <name type="scientific">Arctia plantaginis</name>
    <name type="common">Wood tiger moth</name>
    <name type="synonym">Phalaena plantaginis</name>
    <dbReference type="NCBI Taxonomy" id="874455"/>
    <lineage>
        <taxon>Eukaryota</taxon>
        <taxon>Metazoa</taxon>
        <taxon>Ecdysozoa</taxon>
        <taxon>Arthropoda</taxon>
        <taxon>Hexapoda</taxon>
        <taxon>Insecta</taxon>
        <taxon>Pterygota</taxon>
        <taxon>Neoptera</taxon>
        <taxon>Endopterygota</taxon>
        <taxon>Lepidoptera</taxon>
        <taxon>Glossata</taxon>
        <taxon>Ditrysia</taxon>
        <taxon>Noctuoidea</taxon>
        <taxon>Erebidae</taxon>
        <taxon>Arctiinae</taxon>
        <taxon>Arctia</taxon>
    </lineage>
</organism>
<dbReference type="AlphaFoldDB" id="A0A8S1AMJ8"/>
<evidence type="ECO:0000313" key="2">
    <source>
        <dbReference type="Proteomes" id="UP000494256"/>
    </source>
</evidence>
<dbReference type="EMBL" id="CADEBD010000331">
    <property type="protein sequence ID" value="CAB3246655.1"/>
    <property type="molecule type" value="Genomic_DNA"/>
</dbReference>
<dbReference type="OrthoDB" id="9974421at2759"/>
<reference evidence="1 2" key="1">
    <citation type="submission" date="2020-04" db="EMBL/GenBank/DDBJ databases">
        <authorList>
            <person name="Wallbank WR R."/>
            <person name="Pardo Diaz C."/>
            <person name="Kozak K."/>
            <person name="Martin S."/>
            <person name="Jiggins C."/>
            <person name="Moest M."/>
            <person name="Warren A I."/>
            <person name="Byers J.R.P. K."/>
            <person name="Montejo-Kovacevich G."/>
            <person name="Yen C E."/>
        </authorList>
    </citation>
    <scope>NUCLEOTIDE SEQUENCE [LARGE SCALE GENOMIC DNA]</scope>
</reference>
<dbReference type="Proteomes" id="UP000494256">
    <property type="component" value="Unassembled WGS sequence"/>
</dbReference>
<name>A0A8S1AMJ8_ARCPL</name>
<sequence length="79" mass="9276">MLGDHQTRKLSILEQETHTRYHIHMTNTRTDGKTMSLRRFEQFFDTVLWKQSSALRAVSVGAWWRAQPPPASRLTLTLH</sequence>
<gene>
    <name evidence="1" type="ORF">APLA_LOCUS11612</name>
</gene>
<proteinExistence type="predicted"/>
<accession>A0A8S1AMJ8</accession>
<comment type="caution">
    <text evidence="1">The sequence shown here is derived from an EMBL/GenBank/DDBJ whole genome shotgun (WGS) entry which is preliminary data.</text>
</comment>
<protein>
    <submittedName>
        <fullName evidence="1">Uncharacterized protein</fullName>
    </submittedName>
</protein>